<feature type="transmembrane region" description="Helical" evidence="6">
    <location>
        <begin position="456"/>
        <end position="477"/>
    </location>
</feature>
<dbReference type="EMBL" id="JAEPRA010000005">
    <property type="protein sequence ID" value="KAG2185660.1"/>
    <property type="molecule type" value="Genomic_DNA"/>
</dbReference>
<feature type="transmembrane region" description="Helical" evidence="6">
    <location>
        <begin position="147"/>
        <end position="172"/>
    </location>
</feature>
<reference evidence="7" key="1">
    <citation type="submission" date="2020-12" db="EMBL/GenBank/DDBJ databases">
        <title>Metabolic potential, ecology and presence of endohyphal bacteria is reflected in genomic diversity of Mucoromycotina.</title>
        <authorList>
            <person name="Muszewska A."/>
            <person name="Okrasinska A."/>
            <person name="Steczkiewicz K."/>
            <person name="Drgas O."/>
            <person name="Orlowska M."/>
            <person name="Perlinska-Lenart U."/>
            <person name="Aleksandrzak-Piekarczyk T."/>
            <person name="Szatraj K."/>
            <person name="Zielenkiewicz U."/>
            <person name="Pilsyk S."/>
            <person name="Malc E."/>
            <person name="Mieczkowski P."/>
            <person name="Kruszewska J.S."/>
            <person name="Biernat P."/>
            <person name="Pawlowska J."/>
        </authorList>
    </citation>
    <scope>NUCLEOTIDE SEQUENCE</scope>
    <source>
        <strain evidence="7">WA0000051536</strain>
    </source>
</reference>
<sequence>MTPPHLKDLHLTTTIDPTAELSPKRPSISSDTMQETGMVASDSRFLNDTELKAEVDTGDVSDQWFSFKKLWMYAGPGLLMSIAYLDPGNLESDLQAGAIAGYSLLWLLFWAHVTGLLFQILSARLGTVTGKHLAQLIRSHYSRRVSITLYCFTQCAIIGADIMEIVGSAIALRIILNIPLWSGVLLTATDTITFSLVQYYGMRKLEALFMVLIALMAICFWIEMFMSRPEIASIFEGIILPIIPENSVIQAVGMLGAVVMPHNMFLHSALVQSRDLGKNPTVRKLKEANFYFAIESGLALLVSFLINLAIVVCFGQVFYDEHAGSDTTALPGLYDAGDVLSKTLGSGARYLWAAGLLAAGQSSTTTGMMAGGFALEGFFRPIFKKAWHRVAITRAVSLVPSMLVSIFAVQHFDTMGELLNVLQSLCLPTALIPILKLSSSTRVMSTEFQISNILYTICWILAAIVIGFDIFLFSTYLHAIPSVWIAVVLGISYLIFLGYLIWLPIREQDENDGWMSLPQDEADEEHQHGTQLQAYDVEH</sequence>
<evidence type="ECO:0000256" key="5">
    <source>
        <dbReference type="ARBA" id="ARBA00023136"/>
    </source>
</evidence>
<proteinExistence type="predicted"/>
<evidence type="ECO:0000256" key="6">
    <source>
        <dbReference type="SAM" id="Phobius"/>
    </source>
</evidence>
<accession>A0A8H7UJQ0</accession>
<dbReference type="InterPro" id="IPR001046">
    <property type="entry name" value="NRAMP_fam"/>
</dbReference>
<organism evidence="7 8">
    <name type="scientific">Umbelopsis vinacea</name>
    <dbReference type="NCBI Taxonomy" id="44442"/>
    <lineage>
        <taxon>Eukaryota</taxon>
        <taxon>Fungi</taxon>
        <taxon>Fungi incertae sedis</taxon>
        <taxon>Mucoromycota</taxon>
        <taxon>Mucoromycotina</taxon>
        <taxon>Umbelopsidomycetes</taxon>
        <taxon>Umbelopsidales</taxon>
        <taxon>Umbelopsidaceae</taxon>
        <taxon>Umbelopsis</taxon>
    </lineage>
</organism>
<protein>
    <submittedName>
        <fullName evidence="7">Uncharacterized protein</fullName>
    </submittedName>
</protein>
<feature type="transmembrane region" description="Helical" evidence="6">
    <location>
        <begin position="483"/>
        <end position="505"/>
    </location>
</feature>
<gene>
    <name evidence="7" type="ORF">INT44_002453</name>
</gene>
<dbReference type="NCBIfam" id="NF037982">
    <property type="entry name" value="Nramp_1"/>
    <property type="match status" value="1"/>
</dbReference>
<dbReference type="OrthoDB" id="409173at2759"/>
<feature type="transmembrane region" description="Helical" evidence="6">
    <location>
        <begin position="418"/>
        <end position="435"/>
    </location>
</feature>
<dbReference type="GO" id="GO:0034755">
    <property type="term" value="P:iron ion transmembrane transport"/>
    <property type="evidence" value="ECO:0007669"/>
    <property type="project" value="TreeGrafter"/>
</dbReference>
<keyword evidence="4 6" id="KW-1133">Transmembrane helix</keyword>
<feature type="transmembrane region" description="Helical" evidence="6">
    <location>
        <begin position="247"/>
        <end position="270"/>
    </location>
</feature>
<dbReference type="GO" id="GO:0005384">
    <property type="term" value="F:manganese ion transmembrane transporter activity"/>
    <property type="evidence" value="ECO:0007669"/>
    <property type="project" value="TreeGrafter"/>
</dbReference>
<feature type="transmembrane region" description="Helical" evidence="6">
    <location>
        <begin position="350"/>
        <end position="379"/>
    </location>
</feature>
<keyword evidence="8" id="KW-1185">Reference proteome</keyword>
<dbReference type="GO" id="GO:0015086">
    <property type="term" value="F:cadmium ion transmembrane transporter activity"/>
    <property type="evidence" value="ECO:0007669"/>
    <property type="project" value="TreeGrafter"/>
</dbReference>
<dbReference type="PANTHER" id="PTHR11706:SF33">
    <property type="entry name" value="NATURAL RESISTANCE-ASSOCIATED MACROPHAGE PROTEIN 2"/>
    <property type="match status" value="1"/>
</dbReference>
<dbReference type="PRINTS" id="PR00447">
    <property type="entry name" value="NATRESASSCMP"/>
</dbReference>
<name>A0A8H7UJQ0_9FUNG</name>
<evidence type="ECO:0000313" key="7">
    <source>
        <dbReference type="EMBL" id="KAG2185660.1"/>
    </source>
</evidence>
<comment type="subcellular location">
    <subcellularLocation>
        <location evidence="1">Membrane</location>
        <topology evidence="1">Multi-pass membrane protein</topology>
    </subcellularLocation>
</comment>
<evidence type="ECO:0000256" key="3">
    <source>
        <dbReference type="ARBA" id="ARBA00022692"/>
    </source>
</evidence>
<evidence type="ECO:0000256" key="1">
    <source>
        <dbReference type="ARBA" id="ARBA00004141"/>
    </source>
</evidence>
<keyword evidence="3 6" id="KW-0812">Transmembrane</keyword>
<keyword evidence="5 6" id="KW-0472">Membrane</keyword>
<feature type="transmembrane region" description="Helical" evidence="6">
    <location>
        <begin position="105"/>
        <end position="126"/>
    </location>
</feature>
<feature type="transmembrane region" description="Helical" evidence="6">
    <location>
        <begin position="207"/>
        <end position="227"/>
    </location>
</feature>
<feature type="transmembrane region" description="Helical" evidence="6">
    <location>
        <begin position="178"/>
        <end position="200"/>
    </location>
</feature>
<dbReference type="Pfam" id="PF01566">
    <property type="entry name" value="Nramp"/>
    <property type="match status" value="1"/>
</dbReference>
<dbReference type="GO" id="GO:0005886">
    <property type="term" value="C:plasma membrane"/>
    <property type="evidence" value="ECO:0007669"/>
    <property type="project" value="TreeGrafter"/>
</dbReference>
<dbReference type="AlphaFoldDB" id="A0A8H7UJQ0"/>
<feature type="transmembrane region" description="Helical" evidence="6">
    <location>
        <begin position="391"/>
        <end position="412"/>
    </location>
</feature>
<comment type="caution">
    <text evidence="7">The sequence shown here is derived from an EMBL/GenBank/DDBJ whole genome shotgun (WGS) entry which is preliminary data.</text>
</comment>
<evidence type="ECO:0000313" key="8">
    <source>
        <dbReference type="Proteomes" id="UP000612746"/>
    </source>
</evidence>
<evidence type="ECO:0000256" key="4">
    <source>
        <dbReference type="ARBA" id="ARBA00022989"/>
    </source>
</evidence>
<dbReference type="PANTHER" id="PTHR11706">
    <property type="entry name" value="SOLUTE CARRIER PROTEIN FAMILY 11 MEMBER"/>
    <property type="match status" value="1"/>
</dbReference>
<dbReference type="Proteomes" id="UP000612746">
    <property type="component" value="Unassembled WGS sequence"/>
</dbReference>
<dbReference type="NCBIfam" id="TIGR01197">
    <property type="entry name" value="nramp"/>
    <property type="match status" value="1"/>
</dbReference>
<evidence type="ECO:0000256" key="2">
    <source>
        <dbReference type="ARBA" id="ARBA00022448"/>
    </source>
</evidence>
<keyword evidence="2" id="KW-0813">Transport</keyword>
<feature type="transmembrane region" description="Helical" evidence="6">
    <location>
        <begin position="290"/>
        <end position="319"/>
    </location>
</feature>